<proteinExistence type="predicted"/>
<dbReference type="Proteomes" id="UP000003875">
    <property type="component" value="Unassembled WGS sequence"/>
</dbReference>
<dbReference type="EMBL" id="ABXX02000002">
    <property type="protein sequence ID" value="EEG70969.1"/>
    <property type="molecule type" value="Genomic_DNA"/>
</dbReference>
<evidence type="ECO:0000313" key="2">
    <source>
        <dbReference type="Proteomes" id="UP000003875"/>
    </source>
</evidence>
<reference evidence="1 2" key="1">
    <citation type="submission" date="2009-02" db="EMBL/GenBank/DDBJ databases">
        <title>Draft genome sequence of Bifidobacterium pseudocatenulatum (DSM 20438).</title>
        <authorList>
            <person name="Sudarsanam P."/>
            <person name="Ley R."/>
            <person name="Guruge J."/>
            <person name="Turnbaugh P.J."/>
            <person name="Mahowald M."/>
            <person name="Liep D."/>
            <person name="Gordon J."/>
        </authorList>
    </citation>
    <scope>NUCLEOTIDE SEQUENCE [LARGE SCALE GENOMIC DNA]</scope>
    <source>
        <strain evidence="1 2">DSM 20438</strain>
    </source>
</reference>
<sequence>MMPSLTLQHVTLLIRYRRHCNRSTFHGFSTSISRTGNCRKALIINNTDIFNIYLPHIGQRA</sequence>
<name>C0BS20_BIFPS</name>
<evidence type="ECO:0000313" key="1">
    <source>
        <dbReference type="EMBL" id="EEG70969.1"/>
    </source>
</evidence>
<gene>
    <name evidence="1" type="ORF">BIFPSEUDO_02935</name>
</gene>
<organism evidence="1 2">
    <name type="scientific">Bifidobacterium pseudocatenulatum DSM 20438 = JCM 1200 = LMG 10505</name>
    <dbReference type="NCBI Taxonomy" id="547043"/>
    <lineage>
        <taxon>Bacteria</taxon>
        <taxon>Bacillati</taxon>
        <taxon>Actinomycetota</taxon>
        <taxon>Actinomycetes</taxon>
        <taxon>Bifidobacteriales</taxon>
        <taxon>Bifidobacteriaceae</taxon>
        <taxon>Bifidobacterium</taxon>
    </lineage>
</organism>
<dbReference type="KEGG" id="bpsc:BBPC_1194"/>
<comment type="caution">
    <text evidence="1">The sequence shown here is derived from an EMBL/GenBank/DDBJ whole genome shotgun (WGS) entry which is preliminary data.</text>
</comment>
<protein>
    <submittedName>
        <fullName evidence="1">Uncharacterized protein</fullName>
    </submittedName>
</protein>
<accession>C0BS20</accession>
<reference evidence="1 2" key="2">
    <citation type="submission" date="2009-02" db="EMBL/GenBank/DDBJ databases">
        <authorList>
            <person name="Fulton L."/>
            <person name="Clifton S."/>
            <person name="Fulton B."/>
            <person name="Xu J."/>
            <person name="Minx P."/>
            <person name="Pepin K.H."/>
            <person name="Johnson M."/>
            <person name="Bhonagiri V."/>
            <person name="Nash W.E."/>
            <person name="Mardis E.R."/>
            <person name="Wilson R.K."/>
        </authorList>
    </citation>
    <scope>NUCLEOTIDE SEQUENCE [LARGE SCALE GENOMIC DNA]</scope>
    <source>
        <strain evidence="1 2">DSM 20438</strain>
    </source>
</reference>
<dbReference type="AlphaFoldDB" id="C0BS20"/>
<dbReference type="PATRIC" id="fig|547043.19.peg.1247"/>